<keyword evidence="2 9" id="KW-0808">Transferase</keyword>
<sequence length="197" mass="21456">MRGVYFITDPKFGSHEELAKKALDLGVRIIQFREKKAKDIERLRVARALRELTESYDAMLIINERVDLAIAVDADGVHVGQEDLPCEVVKEIFDGIVGVSVSNVDETIKAMEANADYLGAGPVFATTTKEDARNPIGIEGLRKIVEVSKIPVFAIGGINVENVVEVLDCGVDGIAAISAIAGERAKDFIDLVNKYLK</sequence>
<evidence type="ECO:0000256" key="2">
    <source>
        <dbReference type="ARBA" id="ARBA00022679"/>
    </source>
</evidence>
<gene>
    <name evidence="9 13" type="primary">thiE</name>
    <name evidence="13" type="ORF">ENT52_03330</name>
</gene>
<dbReference type="PANTHER" id="PTHR20857:SF15">
    <property type="entry name" value="THIAMINE-PHOSPHATE SYNTHASE"/>
    <property type="match status" value="1"/>
</dbReference>
<evidence type="ECO:0000256" key="1">
    <source>
        <dbReference type="ARBA" id="ARBA00005165"/>
    </source>
</evidence>
<evidence type="ECO:0000256" key="3">
    <source>
        <dbReference type="ARBA" id="ARBA00022723"/>
    </source>
</evidence>
<dbReference type="SUPFAM" id="SSF51391">
    <property type="entry name" value="Thiamin phosphate synthase"/>
    <property type="match status" value="1"/>
</dbReference>
<dbReference type="EC" id="2.5.1.3" evidence="9"/>
<dbReference type="EMBL" id="DSYZ01000073">
    <property type="protein sequence ID" value="HGT82738.1"/>
    <property type="molecule type" value="Genomic_DNA"/>
</dbReference>
<dbReference type="Gene3D" id="3.20.20.70">
    <property type="entry name" value="Aldolase class I"/>
    <property type="match status" value="1"/>
</dbReference>
<dbReference type="InterPro" id="IPR013785">
    <property type="entry name" value="Aldolase_TIM"/>
</dbReference>
<comment type="function">
    <text evidence="9">Condenses 4-methyl-5-(beta-hydroxyethyl)thiazole monophosphate (THZ-P) and 2-methyl-4-amino-5-hydroxymethyl pyrimidine pyrophosphate (HMP-PP) to form thiamine monophosphate (TMP).</text>
</comment>
<feature type="binding site" evidence="9">
    <location>
        <position position="100"/>
    </location>
    <ligand>
        <name>4-amino-2-methyl-5-(diphosphooxymethyl)pyrimidine</name>
        <dbReference type="ChEBI" id="CHEBI:57841"/>
    </ligand>
</feature>
<dbReference type="NCBIfam" id="TIGR00693">
    <property type="entry name" value="thiE"/>
    <property type="match status" value="1"/>
</dbReference>
<dbReference type="GO" id="GO:0000287">
    <property type="term" value="F:magnesium ion binding"/>
    <property type="evidence" value="ECO:0007669"/>
    <property type="project" value="UniProtKB-UniRule"/>
</dbReference>
<comment type="similarity">
    <text evidence="9 10">Belongs to the thiamine-phosphate synthase family.</text>
</comment>
<dbReference type="InterPro" id="IPR036206">
    <property type="entry name" value="ThiamineP_synth_sf"/>
</dbReference>
<evidence type="ECO:0000313" key="13">
    <source>
        <dbReference type="EMBL" id="HGT82738.1"/>
    </source>
</evidence>
<organism evidence="13">
    <name type="scientific">Archaeoglobus fulgidus</name>
    <dbReference type="NCBI Taxonomy" id="2234"/>
    <lineage>
        <taxon>Archaea</taxon>
        <taxon>Methanobacteriati</taxon>
        <taxon>Methanobacteriota</taxon>
        <taxon>Archaeoglobi</taxon>
        <taxon>Archaeoglobales</taxon>
        <taxon>Archaeoglobaceae</taxon>
        <taxon>Archaeoglobus</taxon>
    </lineage>
</organism>
<dbReference type="CDD" id="cd00564">
    <property type="entry name" value="TMP_TenI"/>
    <property type="match status" value="1"/>
</dbReference>
<reference evidence="13" key="1">
    <citation type="journal article" date="2020" name="mSystems">
        <title>Genome- and Community-Level Interaction Insights into Carbon Utilization and Element Cycling Functions of Hydrothermarchaeota in Hydrothermal Sediment.</title>
        <authorList>
            <person name="Zhou Z."/>
            <person name="Liu Y."/>
            <person name="Xu W."/>
            <person name="Pan J."/>
            <person name="Luo Z.H."/>
            <person name="Li M."/>
        </authorList>
    </citation>
    <scope>NUCLEOTIDE SEQUENCE [LARGE SCALE GENOMIC DNA]</scope>
    <source>
        <strain evidence="13">SpSt-587</strain>
    </source>
</reference>
<dbReference type="GO" id="GO:0009229">
    <property type="term" value="P:thiamine diphosphate biosynthetic process"/>
    <property type="evidence" value="ECO:0007669"/>
    <property type="project" value="UniProtKB-UniRule"/>
</dbReference>
<dbReference type="AlphaFoldDB" id="A0A7J3M1Y7"/>
<dbReference type="InterPro" id="IPR022998">
    <property type="entry name" value="ThiamineP_synth_TenI"/>
</dbReference>
<evidence type="ECO:0000259" key="12">
    <source>
        <dbReference type="Pfam" id="PF02581"/>
    </source>
</evidence>
<proteinExistence type="inferred from homology"/>
<dbReference type="PANTHER" id="PTHR20857">
    <property type="entry name" value="THIAMINE-PHOSPHATE PYROPHOSPHORYLASE"/>
    <property type="match status" value="1"/>
</dbReference>
<comment type="caution">
    <text evidence="13">The sequence shown here is derived from an EMBL/GenBank/DDBJ whole genome shotgun (WGS) entry which is preliminary data.</text>
</comment>
<dbReference type="InterPro" id="IPR034291">
    <property type="entry name" value="TMP_synthase"/>
</dbReference>
<dbReference type="GO" id="GO:0005737">
    <property type="term" value="C:cytoplasm"/>
    <property type="evidence" value="ECO:0007669"/>
    <property type="project" value="TreeGrafter"/>
</dbReference>
<feature type="binding site" evidence="9">
    <location>
        <position position="83"/>
    </location>
    <ligand>
        <name>Mg(2+)</name>
        <dbReference type="ChEBI" id="CHEBI:18420"/>
    </ligand>
</feature>
<name>A0A7J3M1Y7_ARCFL</name>
<evidence type="ECO:0000256" key="8">
    <source>
        <dbReference type="ARBA" id="ARBA00047883"/>
    </source>
</evidence>
<dbReference type="UniPathway" id="UPA00060">
    <property type="reaction ID" value="UER00141"/>
</dbReference>
<comment type="catalytic activity">
    <reaction evidence="8 9 10">
        <text>2-[(2R,5Z)-2-carboxy-4-methylthiazol-5(2H)-ylidene]ethyl phosphate + 4-amino-2-methyl-5-(diphosphooxymethyl)pyrimidine + 2 H(+) = thiamine phosphate + CO2 + diphosphate</text>
        <dbReference type="Rhea" id="RHEA:47844"/>
        <dbReference type="ChEBI" id="CHEBI:15378"/>
        <dbReference type="ChEBI" id="CHEBI:16526"/>
        <dbReference type="ChEBI" id="CHEBI:33019"/>
        <dbReference type="ChEBI" id="CHEBI:37575"/>
        <dbReference type="ChEBI" id="CHEBI:57841"/>
        <dbReference type="ChEBI" id="CHEBI:62899"/>
        <dbReference type="EC" id="2.5.1.3"/>
    </reaction>
</comment>
<evidence type="ECO:0000256" key="10">
    <source>
        <dbReference type="RuleBase" id="RU003826"/>
    </source>
</evidence>
<feature type="binding site" evidence="9">
    <location>
        <begin position="31"/>
        <end position="35"/>
    </location>
    <ligand>
        <name>4-amino-2-methyl-5-(diphosphooxymethyl)pyrimidine</name>
        <dbReference type="ChEBI" id="CHEBI:57841"/>
    </ligand>
</feature>
<feature type="binding site" evidence="9">
    <location>
        <begin position="177"/>
        <end position="178"/>
    </location>
    <ligand>
        <name>2-[(2R,5Z)-2-carboxy-4-methylthiazol-5(2H)-ylidene]ethyl phosphate</name>
        <dbReference type="ChEBI" id="CHEBI:62899"/>
    </ligand>
</feature>
<keyword evidence="3 9" id="KW-0479">Metal-binding</keyword>
<keyword evidence="5 9" id="KW-0784">Thiamine biosynthesis</keyword>
<feature type="binding site" evidence="9">
    <location>
        <position position="64"/>
    </location>
    <ligand>
        <name>Mg(2+)</name>
        <dbReference type="ChEBI" id="CHEBI:18420"/>
    </ligand>
</feature>
<feature type="binding site" evidence="9">
    <location>
        <begin position="126"/>
        <end position="128"/>
    </location>
    <ligand>
        <name>2-[(2R,5Z)-2-carboxy-4-methylthiazol-5(2H)-ylidene]ethyl phosphate</name>
        <dbReference type="ChEBI" id="CHEBI:62899"/>
    </ligand>
</feature>
<evidence type="ECO:0000256" key="4">
    <source>
        <dbReference type="ARBA" id="ARBA00022842"/>
    </source>
</evidence>
<dbReference type="GO" id="GO:0009228">
    <property type="term" value="P:thiamine biosynthetic process"/>
    <property type="evidence" value="ECO:0007669"/>
    <property type="project" value="UniProtKB-KW"/>
</dbReference>
<protein>
    <recommendedName>
        <fullName evidence="9">Thiamine-phosphate synthase</fullName>
        <shortName evidence="9">TP synthase</shortName>
        <shortName evidence="9">TPS</shortName>
        <ecNumber evidence="9">2.5.1.3</ecNumber>
    </recommendedName>
    <alternativeName>
        <fullName evidence="9">Thiamine-phosphate pyrophosphorylase</fullName>
        <shortName evidence="9">TMP pyrophosphorylase</shortName>
        <shortName evidence="9">TMP-PPase</shortName>
    </alternativeName>
</protein>
<comment type="catalytic activity">
    <reaction evidence="7 9 10">
        <text>2-(2-carboxy-4-methylthiazol-5-yl)ethyl phosphate + 4-amino-2-methyl-5-(diphosphooxymethyl)pyrimidine + 2 H(+) = thiamine phosphate + CO2 + diphosphate</text>
        <dbReference type="Rhea" id="RHEA:47848"/>
        <dbReference type="ChEBI" id="CHEBI:15378"/>
        <dbReference type="ChEBI" id="CHEBI:16526"/>
        <dbReference type="ChEBI" id="CHEBI:33019"/>
        <dbReference type="ChEBI" id="CHEBI:37575"/>
        <dbReference type="ChEBI" id="CHEBI:57841"/>
        <dbReference type="ChEBI" id="CHEBI:62890"/>
        <dbReference type="EC" id="2.5.1.3"/>
    </reaction>
</comment>
<feature type="binding site" evidence="9">
    <location>
        <position position="157"/>
    </location>
    <ligand>
        <name>2-[(2R,5Z)-2-carboxy-4-methylthiazol-5(2H)-ylidene]ethyl phosphate</name>
        <dbReference type="ChEBI" id="CHEBI:62899"/>
    </ligand>
</feature>
<comment type="catalytic activity">
    <reaction evidence="6 9 10">
        <text>4-methyl-5-(2-phosphooxyethyl)-thiazole + 4-amino-2-methyl-5-(diphosphooxymethyl)pyrimidine + H(+) = thiamine phosphate + diphosphate</text>
        <dbReference type="Rhea" id="RHEA:22328"/>
        <dbReference type="ChEBI" id="CHEBI:15378"/>
        <dbReference type="ChEBI" id="CHEBI:33019"/>
        <dbReference type="ChEBI" id="CHEBI:37575"/>
        <dbReference type="ChEBI" id="CHEBI:57841"/>
        <dbReference type="ChEBI" id="CHEBI:58296"/>
        <dbReference type="EC" id="2.5.1.3"/>
    </reaction>
</comment>
<dbReference type="FunFam" id="3.20.20.70:FF:000096">
    <property type="entry name" value="Thiamine-phosphate synthase"/>
    <property type="match status" value="1"/>
</dbReference>
<feature type="binding site" evidence="9">
    <location>
        <position position="129"/>
    </location>
    <ligand>
        <name>4-amino-2-methyl-5-(diphosphooxymethyl)pyrimidine</name>
        <dbReference type="ChEBI" id="CHEBI:57841"/>
    </ligand>
</feature>
<evidence type="ECO:0000256" key="6">
    <source>
        <dbReference type="ARBA" id="ARBA00047334"/>
    </source>
</evidence>
<dbReference type="HAMAP" id="MF_00097">
    <property type="entry name" value="TMP_synthase"/>
    <property type="match status" value="1"/>
</dbReference>
<accession>A0A7J3M1Y7</accession>
<keyword evidence="4 9" id="KW-0460">Magnesium</keyword>
<evidence type="ECO:0000256" key="7">
    <source>
        <dbReference type="ARBA" id="ARBA00047851"/>
    </source>
</evidence>
<evidence type="ECO:0000256" key="11">
    <source>
        <dbReference type="RuleBase" id="RU004253"/>
    </source>
</evidence>
<feature type="domain" description="Thiamine phosphate synthase/TenI" evidence="12">
    <location>
        <begin position="4"/>
        <end position="180"/>
    </location>
</feature>
<comment type="pathway">
    <text evidence="1 9 11">Cofactor biosynthesis; thiamine diphosphate biosynthesis; thiamine phosphate from 4-amino-2-methyl-5-diphosphomethylpyrimidine and 4-methyl-5-(2-phosphoethyl)-thiazole: step 1/1.</text>
</comment>
<dbReference type="GO" id="GO:0004789">
    <property type="term" value="F:thiamine-phosphate diphosphorylase activity"/>
    <property type="evidence" value="ECO:0007669"/>
    <property type="project" value="UniProtKB-UniRule"/>
</dbReference>
<dbReference type="Pfam" id="PF02581">
    <property type="entry name" value="TMP-TENI"/>
    <property type="match status" value="1"/>
</dbReference>
<evidence type="ECO:0000256" key="5">
    <source>
        <dbReference type="ARBA" id="ARBA00022977"/>
    </source>
</evidence>
<evidence type="ECO:0000256" key="9">
    <source>
        <dbReference type="HAMAP-Rule" id="MF_00097"/>
    </source>
</evidence>
<comment type="cofactor">
    <cofactor evidence="9">
        <name>Mg(2+)</name>
        <dbReference type="ChEBI" id="CHEBI:18420"/>
    </cofactor>
    <text evidence="9">Binds 1 Mg(2+) ion per subunit.</text>
</comment>
<feature type="binding site" evidence="9">
    <location>
        <position position="63"/>
    </location>
    <ligand>
        <name>4-amino-2-methyl-5-(diphosphooxymethyl)pyrimidine</name>
        <dbReference type="ChEBI" id="CHEBI:57841"/>
    </ligand>
</feature>